<keyword evidence="12" id="KW-1185">Reference proteome</keyword>
<keyword evidence="3 8" id="KW-0472">Membrane</keyword>
<dbReference type="SMART" id="SM00304">
    <property type="entry name" value="HAMP"/>
    <property type="match status" value="1"/>
</dbReference>
<dbReference type="PROSITE" id="PS50111">
    <property type="entry name" value="CHEMOTAXIS_TRANSDUC_2"/>
    <property type="match status" value="1"/>
</dbReference>
<evidence type="ECO:0000256" key="7">
    <source>
        <dbReference type="SAM" id="MobiDB-lite"/>
    </source>
</evidence>
<evidence type="ECO:0000256" key="4">
    <source>
        <dbReference type="ARBA" id="ARBA00023224"/>
    </source>
</evidence>
<organism evidence="11 12">
    <name type="scientific">Cohnella hongkongensis</name>
    <dbReference type="NCBI Taxonomy" id="178337"/>
    <lineage>
        <taxon>Bacteria</taxon>
        <taxon>Bacillati</taxon>
        <taxon>Bacillota</taxon>
        <taxon>Bacilli</taxon>
        <taxon>Bacillales</taxon>
        <taxon>Paenibacillaceae</taxon>
        <taxon>Cohnella</taxon>
    </lineage>
</organism>
<comment type="subcellular location">
    <subcellularLocation>
        <location evidence="1">Cell membrane</location>
    </subcellularLocation>
</comment>
<evidence type="ECO:0000256" key="2">
    <source>
        <dbReference type="ARBA" id="ARBA00022475"/>
    </source>
</evidence>
<feature type="compositionally biased region" description="Low complexity" evidence="7">
    <location>
        <begin position="511"/>
        <end position="529"/>
    </location>
</feature>
<keyword evidence="2" id="KW-1003">Cell membrane</keyword>
<gene>
    <name evidence="11" type="ORF">ACFO3S_04030</name>
</gene>
<dbReference type="InterPro" id="IPR003660">
    <property type="entry name" value="HAMP_dom"/>
</dbReference>
<dbReference type="InterPro" id="IPR004089">
    <property type="entry name" value="MCPsignal_dom"/>
</dbReference>
<dbReference type="SUPFAM" id="SSF58104">
    <property type="entry name" value="Methyl-accepting chemotaxis protein (MCP) signaling domain"/>
    <property type="match status" value="1"/>
</dbReference>
<dbReference type="Pfam" id="PF00015">
    <property type="entry name" value="MCPsignal"/>
    <property type="match status" value="1"/>
</dbReference>
<protein>
    <submittedName>
        <fullName evidence="11">Methyl-accepting chemotaxis protein</fullName>
    </submittedName>
</protein>
<feature type="region of interest" description="Disordered" evidence="7">
    <location>
        <begin position="511"/>
        <end position="534"/>
    </location>
</feature>
<sequence length="577" mass="62833">MLNSVSVKTKLLVLLFTPLVLFAATAVYLMEMNSSNTQKLKESLYSVTNRATALVLNADRDMYQTLAAYHQLSSPFVSPADKEKAKADFAENVEQTNERISQALQIVTEQEVAHLTHPDSGRSISETIAEMDRLFNEWAGLAESQFQTGEYTVEKETELLREFDEARANINDFGEILEAYALQVIESVTEENSRTTLFTSIVLVVQWVVLIALGLFVIRQLSRTVALVHTRTKQVADGDLSYSPQARYAKDELGQILFSVDGMIGKMRELIGAIADNSRQVAAASDDLARSARESADVSAHVAENIQEVTALVESQSEMAREANVAMEEMAVGVHRIAESTNVISDHSRQTNERADEGTELLAALKGQMEQVAETIGHLSRSVAVLSAKSDRIGEFTEKMTAIANQTGILSLNASIEASRAGEHGRGFAVVAQEIRKLAAVSLESAQSIGELTEDTRREIALVSAYMQATVAGSEQGASALEEMAHGYAVIVESIKQVGQQLHDTSAVTEQMSASSEEVSASMEQSSSSAREIAGKAQNVSAATEEQLALVENISSASERLQSIVNELDRSVRYFRL</sequence>
<dbReference type="SMART" id="SM00283">
    <property type="entry name" value="MA"/>
    <property type="match status" value="1"/>
</dbReference>
<dbReference type="Pfam" id="PF00672">
    <property type="entry name" value="HAMP"/>
    <property type="match status" value="1"/>
</dbReference>
<proteinExistence type="inferred from homology"/>
<keyword evidence="8" id="KW-0812">Transmembrane</keyword>
<feature type="domain" description="HAMP" evidence="10">
    <location>
        <begin position="219"/>
        <end position="272"/>
    </location>
</feature>
<keyword evidence="8" id="KW-1133">Transmembrane helix</keyword>
<dbReference type="Proteomes" id="UP001596028">
    <property type="component" value="Unassembled WGS sequence"/>
</dbReference>
<dbReference type="EMBL" id="JBHSEP010000002">
    <property type="protein sequence ID" value="MFC4597395.1"/>
    <property type="molecule type" value="Genomic_DNA"/>
</dbReference>
<evidence type="ECO:0000256" key="1">
    <source>
        <dbReference type="ARBA" id="ARBA00004236"/>
    </source>
</evidence>
<dbReference type="RefSeq" id="WP_378092536.1">
    <property type="nucleotide sequence ID" value="NZ_JBHSEP010000002.1"/>
</dbReference>
<reference evidence="12" key="1">
    <citation type="journal article" date="2019" name="Int. J. Syst. Evol. Microbiol.">
        <title>The Global Catalogue of Microorganisms (GCM) 10K type strain sequencing project: providing services to taxonomists for standard genome sequencing and annotation.</title>
        <authorList>
            <consortium name="The Broad Institute Genomics Platform"/>
            <consortium name="The Broad Institute Genome Sequencing Center for Infectious Disease"/>
            <person name="Wu L."/>
            <person name="Ma J."/>
        </authorList>
    </citation>
    <scope>NUCLEOTIDE SEQUENCE [LARGE SCALE GENOMIC DNA]</scope>
    <source>
        <strain evidence="12">CCUG 49571</strain>
    </source>
</reference>
<comment type="similarity">
    <text evidence="5">Belongs to the methyl-accepting chemotaxis (MCP) protein family.</text>
</comment>
<dbReference type="Gene3D" id="6.10.340.10">
    <property type="match status" value="1"/>
</dbReference>
<evidence type="ECO:0000256" key="3">
    <source>
        <dbReference type="ARBA" id="ARBA00023136"/>
    </source>
</evidence>
<comment type="caution">
    <text evidence="11">The sequence shown here is derived from an EMBL/GenBank/DDBJ whole genome shotgun (WGS) entry which is preliminary data.</text>
</comment>
<evidence type="ECO:0000313" key="12">
    <source>
        <dbReference type="Proteomes" id="UP001596028"/>
    </source>
</evidence>
<keyword evidence="4 6" id="KW-0807">Transducer</keyword>
<evidence type="ECO:0000259" key="9">
    <source>
        <dbReference type="PROSITE" id="PS50111"/>
    </source>
</evidence>
<feature type="domain" description="Methyl-accepting transducer" evidence="9">
    <location>
        <begin position="291"/>
        <end position="527"/>
    </location>
</feature>
<accession>A0ABV9F9D3</accession>
<evidence type="ECO:0000259" key="10">
    <source>
        <dbReference type="PROSITE" id="PS50885"/>
    </source>
</evidence>
<name>A0ABV9F9D3_9BACL</name>
<evidence type="ECO:0000256" key="5">
    <source>
        <dbReference type="ARBA" id="ARBA00029447"/>
    </source>
</evidence>
<dbReference type="PANTHER" id="PTHR32089:SF112">
    <property type="entry name" value="LYSOZYME-LIKE PROTEIN-RELATED"/>
    <property type="match status" value="1"/>
</dbReference>
<evidence type="ECO:0000256" key="6">
    <source>
        <dbReference type="PROSITE-ProRule" id="PRU00284"/>
    </source>
</evidence>
<feature type="transmembrane region" description="Helical" evidence="8">
    <location>
        <begin position="197"/>
        <end position="218"/>
    </location>
</feature>
<evidence type="ECO:0000256" key="8">
    <source>
        <dbReference type="SAM" id="Phobius"/>
    </source>
</evidence>
<dbReference type="Gene3D" id="1.10.287.950">
    <property type="entry name" value="Methyl-accepting chemotaxis protein"/>
    <property type="match status" value="1"/>
</dbReference>
<dbReference type="PROSITE" id="PS50885">
    <property type="entry name" value="HAMP"/>
    <property type="match status" value="1"/>
</dbReference>
<evidence type="ECO:0000313" key="11">
    <source>
        <dbReference type="EMBL" id="MFC4597395.1"/>
    </source>
</evidence>
<dbReference type="PANTHER" id="PTHR32089">
    <property type="entry name" value="METHYL-ACCEPTING CHEMOTAXIS PROTEIN MCPB"/>
    <property type="match status" value="1"/>
</dbReference>